<evidence type="ECO:0000259" key="10">
    <source>
        <dbReference type="PROSITE" id="PS50110"/>
    </source>
</evidence>
<evidence type="ECO:0000256" key="9">
    <source>
        <dbReference type="PROSITE-ProRule" id="PRU01091"/>
    </source>
</evidence>
<evidence type="ECO:0000256" key="3">
    <source>
        <dbReference type="ARBA" id="ARBA00023012"/>
    </source>
</evidence>
<dbReference type="SMART" id="SM00862">
    <property type="entry name" value="Trans_reg_C"/>
    <property type="match status" value="1"/>
</dbReference>
<evidence type="ECO:0000313" key="13">
    <source>
        <dbReference type="Proteomes" id="UP001494672"/>
    </source>
</evidence>
<evidence type="ECO:0000259" key="11">
    <source>
        <dbReference type="PROSITE" id="PS51755"/>
    </source>
</evidence>
<dbReference type="InterPro" id="IPR036388">
    <property type="entry name" value="WH-like_DNA-bd_sf"/>
</dbReference>
<accession>A0ABV1I8J3</accession>
<dbReference type="PANTHER" id="PTHR48111:SF1">
    <property type="entry name" value="TWO-COMPONENT RESPONSE REGULATOR ORR33"/>
    <property type="match status" value="1"/>
</dbReference>
<proteinExistence type="predicted"/>
<reference evidence="12 13" key="1">
    <citation type="submission" date="2024-04" db="EMBL/GenBank/DDBJ databases">
        <title>Human intestinal bacterial collection.</title>
        <authorList>
            <person name="Pauvert C."/>
            <person name="Hitch T.C.A."/>
            <person name="Clavel T."/>
        </authorList>
    </citation>
    <scope>NUCLEOTIDE SEQUENCE [LARGE SCALE GENOMIC DNA]</scope>
    <source>
        <strain evidence="12 13">CLA-AA-H181</strain>
    </source>
</reference>
<evidence type="ECO:0000256" key="4">
    <source>
        <dbReference type="ARBA" id="ARBA00023015"/>
    </source>
</evidence>
<dbReference type="InterPro" id="IPR016032">
    <property type="entry name" value="Sig_transdc_resp-reg_C-effctor"/>
</dbReference>
<dbReference type="PROSITE" id="PS51755">
    <property type="entry name" value="OMPR_PHOB"/>
    <property type="match status" value="1"/>
</dbReference>
<feature type="DNA-binding region" description="OmpR/PhoB-type" evidence="9">
    <location>
        <begin position="124"/>
        <end position="222"/>
    </location>
</feature>
<evidence type="ECO:0000256" key="1">
    <source>
        <dbReference type="ARBA" id="ARBA00018672"/>
    </source>
</evidence>
<dbReference type="SUPFAM" id="SSF46894">
    <property type="entry name" value="C-terminal effector domain of the bipartite response regulators"/>
    <property type="match status" value="1"/>
</dbReference>
<dbReference type="PROSITE" id="PS50110">
    <property type="entry name" value="RESPONSE_REGULATORY"/>
    <property type="match status" value="1"/>
</dbReference>
<evidence type="ECO:0000256" key="7">
    <source>
        <dbReference type="ARBA" id="ARBA00024867"/>
    </source>
</evidence>
<dbReference type="CDD" id="cd17625">
    <property type="entry name" value="REC_OmpR_DrrD-like"/>
    <property type="match status" value="1"/>
</dbReference>
<dbReference type="EMBL" id="JBBNGJ010000003">
    <property type="protein sequence ID" value="MEQ2592550.1"/>
    <property type="molecule type" value="Genomic_DNA"/>
</dbReference>
<keyword evidence="5 9" id="KW-0238">DNA-binding</keyword>
<organism evidence="12 13">
    <name type="scientific">Coprococcus aceti</name>
    <dbReference type="NCBI Taxonomy" id="2981786"/>
    <lineage>
        <taxon>Bacteria</taxon>
        <taxon>Bacillati</taxon>
        <taxon>Bacillota</taxon>
        <taxon>Clostridia</taxon>
        <taxon>Lachnospirales</taxon>
        <taxon>Lachnospiraceae</taxon>
        <taxon>Coprococcus</taxon>
    </lineage>
</organism>
<protein>
    <recommendedName>
        <fullName evidence="1">Stage 0 sporulation protein A homolog</fullName>
    </recommendedName>
</protein>
<dbReference type="InterPro" id="IPR039420">
    <property type="entry name" value="WalR-like"/>
</dbReference>
<comment type="function">
    <text evidence="7">May play the central regulatory role in sporulation. It may be an element of the effector pathway responsible for the activation of sporulation genes in response to nutritional stress. Spo0A may act in concert with spo0H (a sigma factor) to control the expression of some genes that are critical to the sporulation process.</text>
</comment>
<sequence length="228" mass="25497">MRLLLAEDEKALSSALQVILKHNNYSVDAVYNGQDAYDYIMAGVYDGVILDVMMPKMDGFTVLSKIRAEGCDVPVIMLTAKAETDDKINGLDLGADDYLAKPFETKELLARIRAITRRKSEAVSTEMKYGDCTLNSLNYELSSSGGSVKLQNKEYQIMELLMANQNAIISAELMMEKIWGYDTDTEISVVWVNISYLRKKLSQIGSGVSIKAVRNQGYTLEYKEADRT</sequence>
<evidence type="ECO:0000313" key="12">
    <source>
        <dbReference type="EMBL" id="MEQ2592550.1"/>
    </source>
</evidence>
<dbReference type="Pfam" id="PF00486">
    <property type="entry name" value="Trans_reg_C"/>
    <property type="match status" value="1"/>
</dbReference>
<dbReference type="Gene3D" id="3.40.50.2300">
    <property type="match status" value="1"/>
</dbReference>
<dbReference type="Gene3D" id="6.10.250.690">
    <property type="match status" value="1"/>
</dbReference>
<dbReference type="InterPro" id="IPR011006">
    <property type="entry name" value="CheY-like_superfamily"/>
</dbReference>
<dbReference type="Pfam" id="PF00072">
    <property type="entry name" value="Response_reg"/>
    <property type="match status" value="1"/>
</dbReference>
<evidence type="ECO:0000256" key="6">
    <source>
        <dbReference type="ARBA" id="ARBA00023163"/>
    </source>
</evidence>
<evidence type="ECO:0000256" key="5">
    <source>
        <dbReference type="ARBA" id="ARBA00023125"/>
    </source>
</evidence>
<keyword evidence="13" id="KW-1185">Reference proteome</keyword>
<dbReference type="SMART" id="SM00448">
    <property type="entry name" value="REC"/>
    <property type="match status" value="1"/>
</dbReference>
<dbReference type="SUPFAM" id="SSF52172">
    <property type="entry name" value="CheY-like"/>
    <property type="match status" value="1"/>
</dbReference>
<keyword evidence="3" id="KW-0902">Two-component regulatory system</keyword>
<evidence type="ECO:0000256" key="2">
    <source>
        <dbReference type="ARBA" id="ARBA00022553"/>
    </source>
</evidence>
<feature type="domain" description="OmpR/PhoB-type" evidence="11">
    <location>
        <begin position="124"/>
        <end position="222"/>
    </location>
</feature>
<keyword evidence="6" id="KW-0804">Transcription</keyword>
<feature type="modified residue" description="4-aspartylphosphate" evidence="8">
    <location>
        <position position="51"/>
    </location>
</feature>
<comment type="caution">
    <text evidence="12">The sequence shown here is derived from an EMBL/GenBank/DDBJ whole genome shotgun (WGS) entry which is preliminary data.</text>
</comment>
<feature type="domain" description="Response regulatory" evidence="10">
    <location>
        <begin position="2"/>
        <end position="116"/>
    </location>
</feature>
<gene>
    <name evidence="12" type="ORF">AAAU18_06410</name>
</gene>
<dbReference type="RefSeq" id="WP_055279885.1">
    <property type="nucleotide sequence ID" value="NZ_JBBNGJ010000003.1"/>
</dbReference>
<dbReference type="InterPro" id="IPR001789">
    <property type="entry name" value="Sig_transdc_resp-reg_receiver"/>
</dbReference>
<keyword evidence="4" id="KW-0805">Transcription regulation</keyword>
<evidence type="ECO:0000256" key="8">
    <source>
        <dbReference type="PROSITE-ProRule" id="PRU00169"/>
    </source>
</evidence>
<name>A0ABV1I8J3_9FIRM</name>
<keyword evidence="2 8" id="KW-0597">Phosphoprotein</keyword>
<dbReference type="Gene3D" id="1.10.10.10">
    <property type="entry name" value="Winged helix-like DNA-binding domain superfamily/Winged helix DNA-binding domain"/>
    <property type="match status" value="1"/>
</dbReference>
<dbReference type="PANTHER" id="PTHR48111">
    <property type="entry name" value="REGULATOR OF RPOS"/>
    <property type="match status" value="1"/>
</dbReference>
<dbReference type="Proteomes" id="UP001494672">
    <property type="component" value="Unassembled WGS sequence"/>
</dbReference>
<dbReference type="CDD" id="cd00383">
    <property type="entry name" value="trans_reg_C"/>
    <property type="match status" value="1"/>
</dbReference>
<dbReference type="InterPro" id="IPR001867">
    <property type="entry name" value="OmpR/PhoB-type_DNA-bd"/>
</dbReference>